<gene>
    <name evidence="1" type="ORF">METZ01_LOCUS149277</name>
</gene>
<organism evidence="1">
    <name type="scientific">marine metagenome</name>
    <dbReference type="NCBI Taxonomy" id="408172"/>
    <lineage>
        <taxon>unclassified sequences</taxon>
        <taxon>metagenomes</taxon>
        <taxon>ecological metagenomes</taxon>
    </lineage>
</organism>
<proteinExistence type="predicted"/>
<reference evidence="1" key="1">
    <citation type="submission" date="2018-05" db="EMBL/GenBank/DDBJ databases">
        <authorList>
            <person name="Lanie J.A."/>
            <person name="Ng W.-L."/>
            <person name="Kazmierczak K.M."/>
            <person name="Andrzejewski T.M."/>
            <person name="Davidsen T.M."/>
            <person name="Wayne K.J."/>
            <person name="Tettelin H."/>
            <person name="Glass J.I."/>
            <person name="Rusch D."/>
            <person name="Podicherti R."/>
            <person name="Tsui H.-C.T."/>
            <person name="Winkler M.E."/>
        </authorList>
    </citation>
    <scope>NUCLEOTIDE SEQUENCE</scope>
</reference>
<sequence>MGLFSRLFSRLFGLEKVSIQYRNYLGEKKTFVAKKRSLYKKGIHCNARVQPTNQYIALHRDRIRNLKDWDTLEFHTND</sequence>
<dbReference type="AlphaFoldDB" id="A0A382A677"/>
<protein>
    <submittedName>
        <fullName evidence="1">Uncharacterized protein</fullName>
    </submittedName>
</protein>
<accession>A0A382A677</accession>
<dbReference type="EMBL" id="UINC01023878">
    <property type="protein sequence ID" value="SVA96423.1"/>
    <property type="molecule type" value="Genomic_DNA"/>
</dbReference>
<evidence type="ECO:0000313" key="1">
    <source>
        <dbReference type="EMBL" id="SVA96423.1"/>
    </source>
</evidence>
<name>A0A382A677_9ZZZZ</name>